<dbReference type="Proteomes" id="UP000288805">
    <property type="component" value="Unassembled WGS sequence"/>
</dbReference>
<gene>
    <name evidence="1" type="ORF">CK203_014395</name>
</gene>
<protein>
    <submittedName>
        <fullName evidence="1">Uncharacterized protein</fullName>
    </submittedName>
</protein>
<proteinExistence type="predicted"/>
<reference evidence="1 2" key="1">
    <citation type="journal article" date="2018" name="PLoS Genet.">
        <title>Population sequencing reveals clonal diversity and ancestral inbreeding in the grapevine cultivar Chardonnay.</title>
        <authorList>
            <person name="Roach M.J."/>
            <person name="Johnson D.L."/>
            <person name="Bohlmann J."/>
            <person name="van Vuuren H.J."/>
            <person name="Jones S.J."/>
            <person name="Pretorius I.S."/>
            <person name="Schmidt S.A."/>
            <person name="Borneman A.R."/>
        </authorList>
    </citation>
    <scope>NUCLEOTIDE SEQUENCE [LARGE SCALE GENOMIC DNA]</scope>
    <source>
        <strain evidence="2">cv. Chardonnay</strain>
        <tissue evidence="1">Leaf</tissue>
    </source>
</reference>
<dbReference type="AlphaFoldDB" id="A0A438K4N8"/>
<name>A0A438K4N8_VITVI</name>
<organism evidence="1 2">
    <name type="scientific">Vitis vinifera</name>
    <name type="common">Grape</name>
    <dbReference type="NCBI Taxonomy" id="29760"/>
    <lineage>
        <taxon>Eukaryota</taxon>
        <taxon>Viridiplantae</taxon>
        <taxon>Streptophyta</taxon>
        <taxon>Embryophyta</taxon>
        <taxon>Tracheophyta</taxon>
        <taxon>Spermatophyta</taxon>
        <taxon>Magnoliopsida</taxon>
        <taxon>eudicotyledons</taxon>
        <taxon>Gunneridae</taxon>
        <taxon>Pentapetalae</taxon>
        <taxon>rosids</taxon>
        <taxon>Vitales</taxon>
        <taxon>Vitaceae</taxon>
        <taxon>Viteae</taxon>
        <taxon>Vitis</taxon>
    </lineage>
</organism>
<comment type="caution">
    <text evidence="1">The sequence shown here is derived from an EMBL/GenBank/DDBJ whole genome shotgun (WGS) entry which is preliminary data.</text>
</comment>
<evidence type="ECO:0000313" key="2">
    <source>
        <dbReference type="Proteomes" id="UP000288805"/>
    </source>
</evidence>
<evidence type="ECO:0000313" key="1">
    <source>
        <dbReference type="EMBL" id="RVX16174.1"/>
    </source>
</evidence>
<accession>A0A438K4N8</accession>
<dbReference type="EMBL" id="QGNW01000016">
    <property type="protein sequence ID" value="RVX16174.1"/>
    <property type="molecule type" value="Genomic_DNA"/>
</dbReference>
<sequence>MCDIFYFFQVLFHFQLAPGIESLSSYLFFLGSIHYGVPRCWKSISGSWPSVWQYVCSSCPWSNLKRKAESTGDLYNRPPMDAFLVISQVVLVGIQVPCVEVQTNTCFTL</sequence>